<dbReference type="PANTHER" id="PTHR45624:SF4">
    <property type="entry name" value="CONGESTED-LIKE TRACHEA PROTEIN-RELATED"/>
    <property type="match status" value="1"/>
</dbReference>
<dbReference type="InterPro" id="IPR018108">
    <property type="entry name" value="MCP_transmembrane"/>
</dbReference>
<dbReference type="GO" id="GO:1902603">
    <property type="term" value="P:carnitine transmembrane transport"/>
    <property type="evidence" value="ECO:0007669"/>
    <property type="project" value="TreeGrafter"/>
</dbReference>
<evidence type="ECO:0000256" key="8">
    <source>
        <dbReference type="ARBA" id="ARBA00023136"/>
    </source>
</evidence>
<evidence type="ECO:0000256" key="2">
    <source>
        <dbReference type="ARBA" id="ARBA00006375"/>
    </source>
</evidence>
<comment type="caution">
    <text evidence="11">The sequence shown here is derived from an EMBL/GenBank/DDBJ whole genome shotgun (WGS) entry which is preliminary data.</text>
</comment>
<dbReference type="GO" id="GO:0031966">
    <property type="term" value="C:mitochondrial membrane"/>
    <property type="evidence" value="ECO:0007669"/>
    <property type="project" value="UniProtKB-SubCell"/>
</dbReference>
<keyword evidence="5" id="KW-0677">Repeat</keyword>
<organism evidence="11 12">
    <name type="scientific">Cyclocybe aegerita</name>
    <name type="common">Black poplar mushroom</name>
    <name type="synonym">Agrocybe aegerita</name>
    <dbReference type="NCBI Taxonomy" id="1973307"/>
    <lineage>
        <taxon>Eukaryota</taxon>
        <taxon>Fungi</taxon>
        <taxon>Dikarya</taxon>
        <taxon>Basidiomycota</taxon>
        <taxon>Agaricomycotina</taxon>
        <taxon>Agaricomycetes</taxon>
        <taxon>Agaricomycetidae</taxon>
        <taxon>Agaricales</taxon>
        <taxon>Agaricineae</taxon>
        <taxon>Bolbitiaceae</taxon>
        <taxon>Cyclocybe</taxon>
    </lineage>
</organism>
<keyword evidence="8 9" id="KW-0472">Membrane</keyword>
<protein>
    <submittedName>
        <fullName evidence="11">Uncharacterized protein</fullName>
    </submittedName>
</protein>
<evidence type="ECO:0000256" key="1">
    <source>
        <dbReference type="ARBA" id="ARBA00004225"/>
    </source>
</evidence>
<evidence type="ECO:0000256" key="4">
    <source>
        <dbReference type="ARBA" id="ARBA00022692"/>
    </source>
</evidence>
<dbReference type="OrthoDB" id="14252at2759"/>
<keyword evidence="4 9" id="KW-0812">Transmembrane</keyword>
<evidence type="ECO:0000313" key="11">
    <source>
        <dbReference type="EMBL" id="CAA7258626.1"/>
    </source>
</evidence>
<accession>A0A8S0VST3</accession>
<evidence type="ECO:0000256" key="7">
    <source>
        <dbReference type="ARBA" id="ARBA00023128"/>
    </source>
</evidence>
<sequence length="304" mass="31513">MSSEAPAAEETGVSATESVKAFIAGGFGGVCAVLVGHPFDLTKTRLQTAAPGAYKGAVDVVKKTVAQDGITGLYRGMVPPLLGVTPIFAVSFWAYDASKQLIYAFTPNRTSQALSIPELATAGFLSAVPTTLITAPVERAKVLLQVQGQAGSETKYKGVTDVLKHLYKEGGVRSIFRGTGATLARDGPGSAAYFAAYEVTKKALTPAGSSPSDLNLGAIIVAGGTAGVAMWSLAIPPDVIKSRLQSAPSGTYSGMLDCVRKTIAQDGVRALWKGFGPAMARAFPANAATFLGVEASRNFMDKLF</sequence>
<keyword evidence="3 10" id="KW-0813">Transport</keyword>
<dbReference type="Pfam" id="PF00153">
    <property type="entry name" value="Mito_carr"/>
    <property type="match status" value="3"/>
</dbReference>
<dbReference type="InterPro" id="IPR050567">
    <property type="entry name" value="Mitochondrial_Carrier"/>
</dbReference>
<keyword evidence="7" id="KW-0496">Mitochondrion</keyword>
<reference evidence="11 12" key="1">
    <citation type="submission" date="2020-01" db="EMBL/GenBank/DDBJ databases">
        <authorList>
            <person name="Gupta K D."/>
        </authorList>
    </citation>
    <scope>NUCLEOTIDE SEQUENCE [LARGE SCALE GENOMIC DNA]</scope>
</reference>
<keyword evidence="12" id="KW-1185">Reference proteome</keyword>
<keyword evidence="6" id="KW-1133">Transmembrane helix</keyword>
<dbReference type="Proteomes" id="UP000467700">
    <property type="component" value="Unassembled WGS sequence"/>
</dbReference>
<dbReference type="AlphaFoldDB" id="A0A8S0VST3"/>
<feature type="repeat" description="Solcar" evidence="9">
    <location>
        <begin position="214"/>
        <end position="299"/>
    </location>
</feature>
<evidence type="ECO:0000313" key="12">
    <source>
        <dbReference type="Proteomes" id="UP000467700"/>
    </source>
</evidence>
<evidence type="ECO:0000256" key="5">
    <source>
        <dbReference type="ARBA" id="ARBA00022737"/>
    </source>
</evidence>
<evidence type="ECO:0000256" key="6">
    <source>
        <dbReference type="ARBA" id="ARBA00022989"/>
    </source>
</evidence>
<dbReference type="Gene3D" id="1.50.40.10">
    <property type="entry name" value="Mitochondrial carrier domain"/>
    <property type="match status" value="2"/>
</dbReference>
<feature type="repeat" description="Solcar" evidence="9">
    <location>
        <begin position="16"/>
        <end position="101"/>
    </location>
</feature>
<comment type="similarity">
    <text evidence="2 10">Belongs to the mitochondrial carrier (TC 2.A.29) family.</text>
</comment>
<name>A0A8S0VST3_CYCAE</name>
<dbReference type="EMBL" id="CACVBS010000002">
    <property type="protein sequence ID" value="CAA7258626.1"/>
    <property type="molecule type" value="Genomic_DNA"/>
</dbReference>
<feature type="repeat" description="Solcar" evidence="9">
    <location>
        <begin position="114"/>
        <end position="203"/>
    </location>
</feature>
<evidence type="ECO:0000256" key="3">
    <source>
        <dbReference type="ARBA" id="ARBA00022448"/>
    </source>
</evidence>
<dbReference type="GO" id="GO:0006839">
    <property type="term" value="P:mitochondrial transport"/>
    <property type="evidence" value="ECO:0007669"/>
    <property type="project" value="TreeGrafter"/>
</dbReference>
<evidence type="ECO:0000256" key="9">
    <source>
        <dbReference type="PROSITE-ProRule" id="PRU00282"/>
    </source>
</evidence>
<dbReference type="PANTHER" id="PTHR45624">
    <property type="entry name" value="MITOCHONDRIAL BASIC AMINO ACIDS TRANSPORTER-RELATED"/>
    <property type="match status" value="1"/>
</dbReference>
<dbReference type="PROSITE" id="PS50920">
    <property type="entry name" value="SOLCAR"/>
    <property type="match status" value="3"/>
</dbReference>
<gene>
    <name evidence="11" type="ORF">AAE3_LOCUS1114</name>
</gene>
<comment type="subcellular location">
    <subcellularLocation>
        <location evidence="1">Mitochondrion membrane</location>
        <topology evidence="1">Multi-pass membrane protein</topology>
    </subcellularLocation>
</comment>
<proteinExistence type="inferred from homology"/>
<evidence type="ECO:0000256" key="10">
    <source>
        <dbReference type="RuleBase" id="RU000488"/>
    </source>
</evidence>
<dbReference type="GO" id="GO:0015227">
    <property type="term" value="F:O-acyl-L-carnitine transmembrane transporter activity"/>
    <property type="evidence" value="ECO:0007669"/>
    <property type="project" value="TreeGrafter"/>
</dbReference>
<dbReference type="SUPFAM" id="SSF103506">
    <property type="entry name" value="Mitochondrial carrier"/>
    <property type="match status" value="1"/>
</dbReference>
<dbReference type="InterPro" id="IPR023395">
    <property type="entry name" value="MCP_dom_sf"/>
</dbReference>